<gene>
    <name evidence="6" type="ORF">FBUS_05275</name>
</gene>
<dbReference type="CDD" id="cd12254">
    <property type="entry name" value="RRM_hnRNPH_ESRPs_RBM12_like"/>
    <property type="match status" value="1"/>
</dbReference>
<dbReference type="InterPro" id="IPR050666">
    <property type="entry name" value="ESRP"/>
</dbReference>
<dbReference type="EMBL" id="LUCM01003978">
    <property type="protein sequence ID" value="KAA0195021.1"/>
    <property type="molecule type" value="Genomic_DNA"/>
</dbReference>
<dbReference type="SMART" id="SM00360">
    <property type="entry name" value="RRM"/>
    <property type="match status" value="1"/>
</dbReference>
<dbReference type="Proteomes" id="UP000728185">
    <property type="component" value="Unassembled WGS sequence"/>
</dbReference>
<keyword evidence="7" id="KW-1185">Reference proteome</keyword>
<keyword evidence="1" id="KW-0677">Repeat</keyword>
<sequence>MNDPLSAATCNTETLLKHQTRQAILDASDQVSIGLHSRVLQLGSKKRRFTDSPMEEMNTTDFSKGESSTINLDTECAKRVCLSNDEESKQTDGCLWKQEQVDYWVALDLVTAGRQGLDIGRDQTPIVQLILALGQFKSKTVADRLLINIHSTNNYVTQVGSCTSETQSVISCTTAGDNLNENSDLSAVKNHLTTNSTTISSTPVKLPEQQDLQSKESLSVYDSLSLTSEATECMSRNCQSDIKSIVASNFEDALDRIENWMKSHGAPVGEASTDSTVILITEGHKVPRNVLHPEAAYRGLDLKRMSSSPWSPYVDLLSWCKEASFLDANSRLSISTLADAIEVLQRNMDSCLSTGHVITKLDQMVDVIQSLINFNVPLCEPQIVRNVYKHRVFSKGISVKDSQVVEVRQVPWSATPSIIAGFFSGLNVLPGGVAIRLTDGRRSNTAIVAFESTMNAQLALVRHQHQLCGALLPESLSESSDKPTGKEQFIQPTVSSKPVMLQVYSATSREFIQCAGCDQPAVIEFLNQLTDGDQVVVRVRGLPYTVTKKQILEFFLAVDATVLFENQGIYLVAYPDRRPTGDAFVLFPDDRTATKALTRHKDYLGDRYVELFKASPSEMVQVCHNVSQQTHSASKSQNNPSDSQTRTKTNLNSFTLNPVFPTIAPCLTREQQIALALKNLRPGLSVTPLPNISIGTGVLPSPAFSTGDIHTAITETRVPETAVEQLTMFSSLGLNQSGLTPFALGVPRHLPALNTLSPISQTLCGLRAKPIMEPVIKDLTDPTDPECTFARPWPEQGVSAVLELSSLPLETSRHDVRLYLGPANYSKVYRMLRKEMAENQTTSTWLLSLIDTGTAIHLVRDLINRTFSLGTMTGVSSQIRVFPNVPTFTLYHVGPEKQLDLVPLEDPSLGIPLNRIHIISGAAGQCKHRVLQPILRKSQDHHHQQQQHQIIIPTTAQPSAPVASSHARYDGNFHASLNSFASTNLVPSGANCIPADPVYNQLLQALAFQTPITSIKSPGCQLGAANALVPSTGISAPVTLLNNPTPQMGGSAGNSLLPIPTATICGLGDLVAFVSSPMVQSCSSSNPNQNACLVMITGAPADATTEELSSLFQPIIHLLSAPPRFSLHQSHANGTANFLASFNSPLEAQTAALYCPSGTLRNNQYAVGTACLVPPGSPIDSNAALQCNTSISNSVLGSLTLTNPNIYFN</sequence>
<dbReference type="OrthoDB" id="431068at2759"/>
<feature type="region of interest" description="Disordered" evidence="4">
    <location>
        <begin position="625"/>
        <end position="649"/>
    </location>
</feature>
<dbReference type="SUPFAM" id="SSF54928">
    <property type="entry name" value="RNA-binding domain, RBD"/>
    <property type="match status" value="2"/>
</dbReference>
<dbReference type="InterPro" id="IPR012677">
    <property type="entry name" value="Nucleotide-bd_a/b_plait_sf"/>
</dbReference>
<reference evidence="6" key="1">
    <citation type="submission" date="2019-05" db="EMBL/GenBank/DDBJ databases">
        <title>Annotation for the trematode Fasciolopsis buski.</title>
        <authorList>
            <person name="Choi Y.-J."/>
        </authorList>
    </citation>
    <scope>NUCLEOTIDE SEQUENCE</scope>
    <source>
        <strain evidence="6">HT</strain>
        <tissue evidence="6">Whole worm</tissue>
    </source>
</reference>
<dbReference type="AlphaFoldDB" id="A0A8E0S3A1"/>
<evidence type="ECO:0000256" key="1">
    <source>
        <dbReference type="ARBA" id="ARBA00022737"/>
    </source>
</evidence>
<evidence type="ECO:0000256" key="3">
    <source>
        <dbReference type="PROSITE-ProRule" id="PRU00176"/>
    </source>
</evidence>
<evidence type="ECO:0000256" key="4">
    <source>
        <dbReference type="SAM" id="MobiDB-lite"/>
    </source>
</evidence>
<comment type="caution">
    <text evidence="6">The sequence shown here is derived from an EMBL/GenBank/DDBJ whole genome shotgun (WGS) entry which is preliminary data.</text>
</comment>
<dbReference type="GO" id="GO:0003723">
    <property type="term" value="F:RNA binding"/>
    <property type="evidence" value="ECO:0007669"/>
    <property type="project" value="UniProtKB-UniRule"/>
</dbReference>
<organism evidence="6 7">
    <name type="scientific">Fasciolopsis buskii</name>
    <dbReference type="NCBI Taxonomy" id="27845"/>
    <lineage>
        <taxon>Eukaryota</taxon>
        <taxon>Metazoa</taxon>
        <taxon>Spiralia</taxon>
        <taxon>Lophotrochozoa</taxon>
        <taxon>Platyhelminthes</taxon>
        <taxon>Trematoda</taxon>
        <taxon>Digenea</taxon>
        <taxon>Plagiorchiida</taxon>
        <taxon>Echinostomata</taxon>
        <taxon>Echinostomatoidea</taxon>
        <taxon>Fasciolidae</taxon>
        <taxon>Fasciolopsis</taxon>
    </lineage>
</organism>
<evidence type="ECO:0000259" key="5">
    <source>
        <dbReference type="PROSITE" id="PS50102"/>
    </source>
</evidence>
<proteinExistence type="predicted"/>
<evidence type="ECO:0000313" key="6">
    <source>
        <dbReference type="EMBL" id="KAA0195021.1"/>
    </source>
</evidence>
<evidence type="ECO:0000256" key="2">
    <source>
        <dbReference type="ARBA" id="ARBA00022884"/>
    </source>
</evidence>
<protein>
    <submittedName>
        <fullName evidence="6">Epithelial splicing regulatory protein 1</fullName>
    </submittedName>
</protein>
<accession>A0A8E0S3A1</accession>
<evidence type="ECO:0000313" key="7">
    <source>
        <dbReference type="Proteomes" id="UP000728185"/>
    </source>
</evidence>
<dbReference type="Gene3D" id="3.30.70.330">
    <property type="match status" value="2"/>
</dbReference>
<dbReference type="PROSITE" id="PS50102">
    <property type="entry name" value="RRM"/>
    <property type="match status" value="1"/>
</dbReference>
<dbReference type="PANTHER" id="PTHR13976">
    <property type="entry name" value="HETEROGENEOUS NUCLEAR RIBONUCLEOPROTEIN-RELATED"/>
    <property type="match status" value="1"/>
</dbReference>
<keyword evidence="2 3" id="KW-0694">RNA-binding</keyword>
<name>A0A8E0S3A1_9TREM</name>
<dbReference type="InterPro" id="IPR035979">
    <property type="entry name" value="RBD_domain_sf"/>
</dbReference>
<dbReference type="InterPro" id="IPR000504">
    <property type="entry name" value="RRM_dom"/>
</dbReference>
<feature type="domain" description="RRM" evidence="5">
    <location>
        <begin position="535"/>
        <end position="616"/>
    </location>
</feature>